<dbReference type="Pfam" id="PF13616">
    <property type="entry name" value="Rotamase_3"/>
    <property type="match status" value="1"/>
</dbReference>
<comment type="subcellular location">
    <subcellularLocation>
        <location evidence="7">Periplasm</location>
    </subcellularLocation>
    <text evidence="7">Is capable of associating with the outer membrane.</text>
</comment>
<keyword evidence="11" id="KW-1185">Reference proteome</keyword>
<dbReference type="InterPro" id="IPR023034">
    <property type="entry name" value="PPIase_SurA"/>
</dbReference>
<dbReference type="InterPro" id="IPR000297">
    <property type="entry name" value="PPIase_PpiC"/>
</dbReference>
<evidence type="ECO:0000259" key="8">
    <source>
        <dbReference type="Pfam" id="PF00639"/>
    </source>
</evidence>
<keyword evidence="3 7" id="KW-0574">Periplasm</keyword>
<accession>A0ABZ0I0E1</accession>
<feature type="signal peptide" evidence="7">
    <location>
        <begin position="1"/>
        <end position="21"/>
    </location>
</feature>
<reference evidence="10 11" key="1">
    <citation type="submission" date="2023-10" db="EMBL/GenBank/DDBJ databases">
        <title>Two novel species belonging to the OM43/NOR5 clade.</title>
        <authorList>
            <person name="Park M."/>
        </authorList>
    </citation>
    <scope>NUCLEOTIDE SEQUENCE [LARGE SCALE GENOMIC DNA]</scope>
    <source>
        <strain evidence="10 11">IMCC43200</strain>
    </source>
</reference>
<protein>
    <recommendedName>
        <fullName evidence="7">Chaperone SurA</fullName>
    </recommendedName>
    <alternativeName>
        <fullName evidence="7">Peptidyl-prolyl cis-trans isomerase SurA</fullName>
        <shortName evidence="7">PPIase SurA</shortName>
        <ecNumber evidence="7">5.2.1.8</ecNumber>
    </alternativeName>
    <alternativeName>
        <fullName evidence="7">Rotamase SurA</fullName>
    </alternativeName>
</protein>
<evidence type="ECO:0000256" key="4">
    <source>
        <dbReference type="ARBA" id="ARBA00023110"/>
    </source>
</evidence>
<gene>
    <name evidence="7" type="primary">surA</name>
    <name evidence="10" type="ORF">R0135_14495</name>
</gene>
<name>A0ABZ0I0E1_9GAMM</name>
<dbReference type="PANTHER" id="PTHR47637:SF1">
    <property type="entry name" value="CHAPERONE SURA"/>
    <property type="match status" value="1"/>
</dbReference>
<evidence type="ECO:0000256" key="1">
    <source>
        <dbReference type="ARBA" id="ARBA00022729"/>
    </source>
</evidence>
<dbReference type="GO" id="GO:0003755">
    <property type="term" value="F:peptidyl-prolyl cis-trans isomerase activity"/>
    <property type="evidence" value="ECO:0007669"/>
    <property type="project" value="UniProtKB-EC"/>
</dbReference>
<keyword evidence="1 7" id="KW-0732">Signal</keyword>
<sequence precursor="true">MLRRQLLALLCAGTLTSGAYAATEMLDQVVAIVDDDVVMASELRERMATVNENIAMQGAEAPPEDVLIRETLDRLILENIQIQMGDRFGVRISDGQLDQAMARIASQNGLTPEQFAMLLEQEGRSYGEIRQNIEREMIIQRVQQGNVNQLIQISEQEIENYLSTEEGQKLVQPEYRIIHALLPITSDTSEAEVAQRTAYCETLVERIRGGEAFDAVMASVPPEYVFSGGDLGWRKLDDLPSLFQEVAPTIGRGETADLFQSPSGLHIVTMADQRGGGDMTISQTRVRHILLKPSEILSDDEARELAAELKARAEAGEDFGELAKEYSEDIGSAAEGGDLGWTSPGQMVPEFENTMASTEINTISQPVRSQFGWHILEVLERREKDVTEDMRKAQVREFLHGRKYQEELDAWLRKIRDEAFVDIK</sequence>
<keyword evidence="4 7" id="KW-0697">Rotamase</keyword>
<dbReference type="Pfam" id="PF09312">
    <property type="entry name" value="SurA_N"/>
    <property type="match status" value="1"/>
</dbReference>
<feature type="domain" description="PpiC" evidence="8">
    <location>
        <begin position="179"/>
        <end position="270"/>
    </location>
</feature>
<dbReference type="PANTHER" id="PTHR47637">
    <property type="entry name" value="CHAPERONE SURA"/>
    <property type="match status" value="1"/>
</dbReference>
<dbReference type="HAMAP" id="MF_01183">
    <property type="entry name" value="Chaperone_SurA"/>
    <property type="match status" value="1"/>
</dbReference>
<evidence type="ECO:0000256" key="5">
    <source>
        <dbReference type="ARBA" id="ARBA00023186"/>
    </source>
</evidence>
<comment type="catalytic activity">
    <reaction evidence="7">
        <text>[protein]-peptidylproline (omega=180) = [protein]-peptidylproline (omega=0)</text>
        <dbReference type="Rhea" id="RHEA:16237"/>
        <dbReference type="Rhea" id="RHEA-COMP:10747"/>
        <dbReference type="Rhea" id="RHEA-COMP:10748"/>
        <dbReference type="ChEBI" id="CHEBI:83833"/>
        <dbReference type="ChEBI" id="CHEBI:83834"/>
        <dbReference type="EC" id="5.2.1.8"/>
    </reaction>
</comment>
<dbReference type="InterPro" id="IPR050280">
    <property type="entry name" value="OMP_Chaperone_SurA"/>
</dbReference>
<comment type="function">
    <text evidence="7">Chaperone involved in the correct folding and assembly of outer membrane proteins. Recognizes specific patterns of aromatic residues and the orientation of their side chains, which are found more frequently in integral outer membrane proteins. May act in both early periplasmic and late outer membrane-associated steps of protein maturation.</text>
</comment>
<dbReference type="Pfam" id="PF00639">
    <property type="entry name" value="Rotamase"/>
    <property type="match status" value="1"/>
</dbReference>
<dbReference type="SUPFAM" id="SSF54534">
    <property type="entry name" value="FKBP-like"/>
    <property type="match status" value="2"/>
</dbReference>
<organism evidence="10 11">
    <name type="scientific">Congregibacter variabilis</name>
    <dbReference type="NCBI Taxonomy" id="3081200"/>
    <lineage>
        <taxon>Bacteria</taxon>
        <taxon>Pseudomonadati</taxon>
        <taxon>Pseudomonadota</taxon>
        <taxon>Gammaproteobacteria</taxon>
        <taxon>Cellvibrionales</taxon>
        <taxon>Halieaceae</taxon>
        <taxon>Congregibacter</taxon>
    </lineage>
</organism>
<evidence type="ECO:0000256" key="7">
    <source>
        <dbReference type="HAMAP-Rule" id="MF_01183"/>
    </source>
</evidence>
<dbReference type="Gene3D" id="3.10.50.40">
    <property type="match status" value="2"/>
</dbReference>
<evidence type="ECO:0000313" key="10">
    <source>
        <dbReference type="EMBL" id="WOJ92982.1"/>
    </source>
</evidence>
<evidence type="ECO:0000256" key="2">
    <source>
        <dbReference type="ARBA" id="ARBA00022737"/>
    </source>
</evidence>
<dbReference type="SUPFAM" id="SSF109998">
    <property type="entry name" value="Triger factor/SurA peptide-binding domain-like"/>
    <property type="match status" value="1"/>
</dbReference>
<keyword evidence="2 7" id="KW-0677">Repeat</keyword>
<keyword evidence="5 7" id="KW-0143">Chaperone</keyword>
<dbReference type="InterPro" id="IPR015391">
    <property type="entry name" value="SurA_N"/>
</dbReference>
<evidence type="ECO:0000256" key="3">
    <source>
        <dbReference type="ARBA" id="ARBA00022764"/>
    </source>
</evidence>
<comment type="domain">
    <text evidence="7">The PPIase activity resides only in the second parvulin domain. The N-terminal region and the C-terminal tail are necessary and sufficient for the chaperone activity of SurA. The PPIase activity is dispensable for SurA to function as a chaperone. The N-terminal region and the C-terminal tail are also required for porin recognition.</text>
</comment>
<dbReference type="EC" id="5.2.1.8" evidence="7"/>
<dbReference type="InterPro" id="IPR027304">
    <property type="entry name" value="Trigger_fact/SurA_dom_sf"/>
</dbReference>
<dbReference type="InterPro" id="IPR023058">
    <property type="entry name" value="PPIase_PpiC_CS"/>
</dbReference>
<feature type="domain" description="SurA N-terminal" evidence="9">
    <location>
        <begin position="26"/>
        <end position="143"/>
    </location>
</feature>
<evidence type="ECO:0000259" key="9">
    <source>
        <dbReference type="Pfam" id="PF09312"/>
    </source>
</evidence>
<dbReference type="InterPro" id="IPR046357">
    <property type="entry name" value="PPIase_dom_sf"/>
</dbReference>
<proteinExistence type="inferred from homology"/>
<evidence type="ECO:0000313" key="11">
    <source>
        <dbReference type="Proteomes" id="UP001626537"/>
    </source>
</evidence>
<dbReference type="RefSeq" id="WP_407347641.1">
    <property type="nucleotide sequence ID" value="NZ_CP136864.1"/>
</dbReference>
<keyword evidence="6 7" id="KW-0413">Isomerase</keyword>
<dbReference type="Gene3D" id="1.10.4030.10">
    <property type="entry name" value="Porin chaperone SurA, peptide-binding domain"/>
    <property type="match status" value="1"/>
</dbReference>
<evidence type="ECO:0000256" key="6">
    <source>
        <dbReference type="ARBA" id="ARBA00023235"/>
    </source>
</evidence>
<dbReference type="Proteomes" id="UP001626537">
    <property type="component" value="Chromosome"/>
</dbReference>
<feature type="chain" id="PRO_5044939900" description="Chaperone SurA" evidence="7">
    <location>
        <begin position="22"/>
        <end position="424"/>
    </location>
</feature>
<dbReference type="PROSITE" id="PS01096">
    <property type="entry name" value="PPIC_PPIASE_1"/>
    <property type="match status" value="1"/>
</dbReference>
<dbReference type="EMBL" id="CP136864">
    <property type="protein sequence ID" value="WOJ92982.1"/>
    <property type="molecule type" value="Genomic_DNA"/>
</dbReference>